<proteinExistence type="predicted"/>
<dbReference type="Pfam" id="PF00196">
    <property type="entry name" value="GerE"/>
    <property type="match status" value="1"/>
</dbReference>
<keyword evidence="1" id="KW-0597">Phosphoprotein</keyword>
<dbReference type="GO" id="GO:0000160">
    <property type="term" value="P:phosphorelay signal transduction system"/>
    <property type="evidence" value="ECO:0007669"/>
    <property type="project" value="InterPro"/>
</dbReference>
<dbReference type="PROSITE" id="PS50043">
    <property type="entry name" value="HTH_LUXR_2"/>
    <property type="match status" value="1"/>
</dbReference>
<evidence type="ECO:0000256" key="2">
    <source>
        <dbReference type="ARBA" id="ARBA00023015"/>
    </source>
</evidence>
<keyword evidence="4" id="KW-0804">Transcription</keyword>
<evidence type="ECO:0000313" key="5">
    <source>
        <dbReference type="EMBL" id="AJR18158.1"/>
    </source>
</evidence>
<dbReference type="PROSITE" id="PS50110">
    <property type="entry name" value="RESPONSE_REGULATORY"/>
    <property type="match status" value="1"/>
</dbReference>
<dbReference type="SMART" id="SM00448">
    <property type="entry name" value="REC"/>
    <property type="match status" value="1"/>
</dbReference>
<dbReference type="InterPro" id="IPR058245">
    <property type="entry name" value="NreC/VraR/RcsB-like_REC"/>
</dbReference>
<dbReference type="AlphaFoldDB" id="A0A0C5WXY1"/>
<dbReference type="PRINTS" id="PR00038">
    <property type="entry name" value="HTHLUXR"/>
</dbReference>
<dbReference type="Proteomes" id="UP000030300">
    <property type="component" value="Chromosome"/>
</dbReference>
<keyword evidence="2" id="KW-0805">Transcription regulation</keyword>
<dbReference type="GO" id="GO:0003677">
    <property type="term" value="F:DNA binding"/>
    <property type="evidence" value="ECO:0007669"/>
    <property type="project" value="UniProtKB-KW"/>
</dbReference>
<dbReference type="SUPFAM" id="SSF46894">
    <property type="entry name" value="C-terminal effector domain of the bipartite response regulators"/>
    <property type="match status" value="1"/>
</dbReference>
<dbReference type="InterPro" id="IPR001789">
    <property type="entry name" value="Sig_transdc_resp-reg_receiver"/>
</dbReference>
<dbReference type="STRING" id="2045.KR76_05495"/>
<accession>A0A0C5WXY1</accession>
<dbReference type="InterPro" id="IPR000792">
    <property type="entry name" value="Tscrpt_reg_LuxR_C"/>
</dbReference>
<evidence type="ECO:0000256" key="4">
    <source>
        <dbReference type="ARBA" id="ARBA00023163"/>
    </source>
</evidence>
<dbReference type="InterPro" id="IPR011006">
    <property type="entry name" value="CheY-like_superfamily"/>
</dbReference>
<dbReference type="PANTHER" id="PTHR43214">
    <property type="entry name" value="TWO-COMPONENT RESPONSE REGULATOR"/>
    <property type="match status" value="1"/>
</dbReference>
<dbReference type="CDD" id="cd06170">
    <property type="entry name" value="LuxR_C_like"/>
    <property type="match status" value="1"/>
</dbReference>
<dbReference type="Gene3D" id="3.40.50.2300">
    <property type="match status" value="1"/>
</dbReference>
<dbReference type="SUPFAM" id="SSF52172">
    <property type="entry name" value="CheY-like"/>
    <property type="match status" value="1"/>
</dbReference>
<dbReference type="SMART" id="SM00421">
    <property type="entry name" value="HTH_LUXR"/>
    <property type="match status" value="1"/>
</dbReference>
<dbReference type="GO" id="GO:0006355">
    <property type="term" value="P:regulation of DNA-templated transcription"/>
    <property type="evidence" value="ECO:0007669"/>
    <property type="project" value="InterPro"/>
</dbReference>
<reference evidence="5 6" key="1">
    <citation type="journal article" date="2015" name="Genome Announc.">
        <title>Complete Genome Sequence of Steroid-Transforming Nocardioides simplex VKM Ac-2033D.</title>
        <authorList>
            <person name="Shtratnikova V.Y."/>
            <person name="Schelkunov M.I."/>
            <person name="Pekov Y.A."/>
            <person name="Fokina V.V."/>
            <person name="Logacheva M.D."/>
            <person name="Sokolov S.L."/>
            <person name="Bragin E.Y."/>
            <person name="Ashapkin V.V."/>
            <person name="Donova M.V."/>
        </authorList>
    </citation>
    <scope>NUCLEOTIDE SEQUENCE [LARGE SCALE GENOMIC DNA]</scope>
    <source>
        <strain evidence="5 6">VKM Ac-2033D</strain>
    </source>
</reference>
<name>A0A0C5WXY1_NOCSI</name>
<organism evidence="5 6">
    <name type="scientific">Nocardioides simplex</name>
    <name type="common">Arthrobacter simplex</name>
    <dbReference type="NCBI Taxonomy" id="2045"/>
    <lineage>
        <taxon>Bacteria</taxon>
        <taxon>Bacillati</taxon>
        <taxon>Actinomycetota</taxon>
        <taxon>Actinomycetes</taxon>
        <taxon>Propionibacteriales</taxon>
        <taxon>Nocardioidaceae</taxon>
        <taxon>Pimelobacter</taxon>
    </lineage>
</organism>
<dbReference type="InterPro" id="IPR016032">
    <property type="entry name" value="Sig_transdc_resp-reg_C-effctor"/>
</dbReference>
<evidence type="ECO:0000313" key="6">
    <source>
        <dbReference type="Proteomes" id="UP000030300"/>
    </source>
</evidence>
<evidence type="ECO:0000256" key="3">
    <source>
        <dbReference type="ARBA" id="ARBA00023125"/>
    </source>
</evidence>
<sequence length="249" mass="26236">MPAQNPIRVYIVDDHEVVRRGVASLLATDPELEVVGQSGSAGVALREILELRPDVAVLDANLADGTGVDVCREMRAVDPEIKGLILTTYDDPDAISAAILAGASGYVLKKIEGNSLLNGIKLVAGGHSLIDPAVASRVVEQMEMQRRSLDVVCELTPQQRKIFFLIAEGMTNRQIAEQLYLAEKTVKNHVTGLLSRLGLQHRTQAALLAVRLRGAESATVAAPAVPAVPAAPAGPAGVAAGYGAERRVG</sequence>
<dbReference type="Pfam" id="PF00072">
    <property type="entry name" value="Response_reg"/>
    <property type="match status" value="1"/>
</dbReference>
<dbReference type="CDD" id="cd17535">
    <property type="entry name" value="REC_NarL-like"/>
    <property type="match status" value="1"/>
</dbReference>
<keyword evidence="3" id="KW-0238">DNA-binding</keyword>
<evidence type="ECO:0000256" key="1">
    <source>
        <dbReference type="ARBA" id="ARBA00022553"/>
    </source>
</evidence>
<dbReference type="HOGENOM" id="CLU_000445_90_10_11"/>
<protein>
    <submittedName>
        <fullName evidence="5">Putative two-component system response regulator</fullName>
    </submittedName>
</protein>
<dbReference type="PANTHER" id="PTHR43214:SF24">
    <property type="entry name" value="TRANSCRIPTIONAL REGULATORY PROTEIN NARL-RELATED"/>
    <property type="match status" value="1"/>
</dbReference>
<dbReference type="InterPro" id="IPR039420">
    <property type="entry name" value="WalR-like"/>
</dbReference>
<dbReference type="GeneID" id="96608399"/>
<dbReference type="KEGG" id="psim:KR76_05495"/>
<dbReference type="EMBL" id="CP009896">
    <property type="protein sequence ID" value="AJR18158.1"/>
    <property type="molecule type" value="Genomic_DNA"/>
</dbReference>
<gene>
    <name evidence="5" type="ORF">KR76_05495</name>
</gene>
<keyword evidence="6" id="KW-1185">Reference proteome</keyword>
<dbReference type="RefSeq" id="WP_075018732.1">
    <property type="nucleotide sequence ID" value="NZ_BJMC01000002.1"/>
</dbReference>